<gene>
    <name evidence="2" type="ORF">AG1IA_01953</name>
</gene>
<sequence>MLWDRELRRLRDPIDSGGGGDDCRTRWVEVGVEREREEAGGEDITMSPRSRSKQPARF</sequence>
<dbReference type="Proteomes" id="UP000011668">
    <property type="component" value="Unassembled WGS sequence"/>
</dbReference>
<comment type="caution">
    <text evidence="2">The sequence shown here is derived from an EMBL/GenBank/DDBJ whole genome shotgun (WGS) entry which is preliminary data.</text>
</comment>
<dbReference type="AlphaFoldDB" id="L8X1A1"/>
<evidence type="ECO:0000256" key="1">
    <source>
        <dbReference type="SAM" id="MobiDB-lite"/>
    </source>
</evidence>
<evidence type="ECO:0000313" key="2">
    <source>
        <dbReference type="EMBL" id="ELU44010.1"/>
    </source>
</evidence>
<organism evidence="2 3">
    <name type="scientific">Thanatephorus cucumeris (strain AG1-IA)</name>
    <name type="common">Rice sheath blight fungus</name>
    <name type="synonym">Rhizoctonia solani</name>
    <dbReference type="NCBI Taxonomy" id="983506"/>
    <lineage>
        <taxon>Eukaryota</taxon>
        <taxon>Fungi</taxon>
        <taxon>Dikarya</taxon>
        <taxon>Basidiomycota</taxon>
        <taxon>Agaricomycotina</taxon>
        <taxon>Agaricomycetes</taxon>
        <taxon>Cantharellales</taxon>
        <taxon>Ceratobasidiaceae</taxon>
        <taxon>Rhizoctonia</taxon>
        <taxon>Rhizoctonia solani AG-1</taxon>
    </lineage>
</organism>
<name>L8X1A1_THACA</name>
<keyword evidence="3" id="KW-1185">Reference proteome</keyword>
<feature type="region of interest" description="Disordered" evidence="1">
    <location>
        <begin position="34"/>
        <end position="58"/>
    </location>
</feature>
<dbReference type="EMBL" id="AFRT01000450">
    <property type="protein sequence ID" value="ELU44010.1"/>
    <property type="molecule type" value="Genomic_DNA"/>
</dbReference>
<reference evidence="2 3" key="1">
    <citation type="journal article" date="2013" name="Nat. Commun.">
        <title>The evolution and pathogenic mechanisms of the rice sheath blight pathogen.</title>
        <authorList>
            <person name="Zheng A."/>
            <person name="Lin R."/>
            <person name="Xu L."/>
            <person name="Qin P."/>
            <person name="Tang C."/>
            <person name="Ai P."/>
            <person name="Zhang D."/>
            <person name="Liu Y."/>
            <person name="Sun Z."/>
            <person name="Feng H."/>
            <person name="Wang Y."/>
            <person name="Chen Y."/>
            <person name="Liang X."/>
            <person name="Fu R."/>
            <person name="Li Q."/>
            <person name="Zhang J."/>
            <person name="Yu X."/>
            <person name="Xie Z."/>
            <person name="Ding L."/>
            <person name="Guan P."/>
            <person name="Tang J."/>
            <person name="Liang Y."/>
            <person name="Wang S."/>
            <person name="Deng Q."/>
            <person name="Li S."/>
            <person name="Zhu J."/>
            <person name="Wang L."/>
            <person name="Liu H."/>
            <person name="Li P."/>
        </authorList>
    </citation>
    <scope>NUCLEOTIDE SEQUENCE [LARGE SCALE GENOMIC DNA]</scope>
    <source>
        <strain evidence="3">AG-1 IA</strain>
    </source>
</reference>
<proteinExistence type="predicted"/>
<dbReference type="HOGENOM" id="CLU_2980707_0_0_1"/>
<accession>L8X1A1</accession>
<evidence type="ECO:0000313" key="3">
    <source>
        <dbReference type="Proteomes" id="UP000011668"/>
    </source>
</evidence>
<protein>
    <submittedName>
        <fullName evidence="2">Uncharacterized protein</fullName>
    </submittedName>
</protein>